<dbReference type="PANTHER" id="PTHR33121:SF70">
    <property type="entry name" value="SIGNALING PROTEIN YKOW"/>
    <property type="match status" value="1"/>
</dbReference>
<dbReference type="Proteomes" id="UP001281217">
    <property type="component" value="Unassembled WGS sequence"/>
</dbReference>
<dbReference type="RefSeq" id="WP_320331409.1">
    <property type="nucleotide sequence ID" value="NZ_JAVRDO010000005.1"/>
</dbReference>
<evidence type="ECO:0000313" key="4">
    <source>
        <dbReference type="Proteomes" id="UP001281217"/>
    </source>
</evidence>
<dbReference type="Pfam" id="PF00563">
    <property type="entry name" value="EAL"/>
    <property type="match status" value="1"/>
</dbReference>
<dbReference type="SUPFAM" id="SSF141868">
    <property type="entry name" value="EAL domain-like"/>
    <property type="match status" value="1"/>
</dbReference>
<comment type="caution">
    <text evidence="3">The sequence shown here is derived from an EMBL/GenBank/DDBJ whole genome shotgun (WGS) entry which is preliminary data.</text>
</comment>
<dbReference type="Gene3D" id="3.30.450.20">
    <property type="entry name" value="PAS domain"/>
    <property type="match status" value="1"/>
</dbReference>
<dbReference type="SUPFAM" id="SSF55785">
    <property type="entry name" value="PYP-like sensor domain (PAS domain)"/>
    <property type="match status" value="1"/>
</dbReference>
<dbReference type="PANTHER" id="PTHR33121">
    <property type="entry name" value="CYCLIC DI-GMP PHOSPHODIESTERASE PDEF"/>
    <property type="match status" value="1"/>
</dbReference>
<sequence>MRTVVPLSHAMDRALLHAPVMAGRIDRQRRLCFVNPQLCATLGYPSDLLLGSRLEQTCLSELDTLLAQLSHDTSVDGPTVCSLHYHHPCLGERTAEVTLTTEDDSAAGWLFFLKDITESEATHPALCNRQRLLEQALDGAIQRRELALHYQPIVDANRAVLGMEALVRWQHAGLGLISPGDFMPIAERNGKIVGIGQWIMQTACAQLAAWQRAPHSRHWQLSVNISAREIYEPTFFEVLQDTITASGVDPAGLKLELTETLPLSSPDQVLQRQLRNLVDQGVQLVLDDYGTGCTSLNYVKHLPVSWLKIDRSFVDGVLDNSRDQKIIAAILALADSLDIRVVAEGVETLEQFDYLHRAGCHAFQGYLFGRPLPADRLTDRGDANQLASSVLPGNYRVPA</sequence>
<evidence type="ECO:0000256" key="1">
    <source>
        <dbReference type="ARBA" id="ARBA00022777"/>
    </source>
</evidence>
<dbReference type="SMART" id="SM00052">
    <property type="entry name" value="EAL"/>
    <property type="match status" value="1"/>
</dbReference>
<proteinExistence type="predicted"/>
<name>A0ABU5BZM9_9GAMM</name>
<evidence type="ECO:0000259" key="2">
    <source>
        <dbReference type="PROSITE" id="PS50883"/>
    </source>
</evidence>
<dbReference type="PROSITE" id="PS50883">
    <property type="entry name" value="EAL"/>
    <property type="match status" value="1"/>
</dbReference>
<dbReference type="InterPro" id="IPR001633">
    <property type="entry name" value="EAL_dom"/>
</dbReference>
<dbReference type="CDD" id="cd01948">
    <property type="entry name" value="EAL"/>
    <property type="match status" value="1"/>
</dbReference>
<organism evidence="3 4">
    <name type="scientific">Halopseudomonas formosensis</name>
    <dbReference type="NCBI Taxonomy" id="1002526"/>
    <lineage>
        <taxon>Bacteria</taxon>
        <taxon>Pseudomonadati</taxon>
        <taxon>Pseudomonadota</taxon>
        <taxon>Gammaproteobacteria</taxon>
        <taxon>Pseudomonadales</taxon>
        <taxon>Pseudomonadaceae</taxon>
        <taxon>Halopseudomonas</taxon>
    </lineage>
</organism>
<accession>A0ABU5BZM9</accession>
<dbReference type="Pfam" id="PF08448">
    <property type="entry name" value="PAS_4"/>
    <property type="match status" value="1"/>
</dbReference>
<evidence type="ECO:0000313" key="3">
    <source>
        <dbReference type="EMBL" id="MDX9687704.1"/>
    </source>
</evidence>
<dbReference type="EMBL" id="JAVRDO010000005">
    <property type="protein sequence ID" value="MDX9687704.1"/>
    <property type="molecule type" value="Genomic_DNA"/>
</dbReference>
<keyword evidence="1" id="KW-0418">Kinase</keyword>
<dbReference type="InterPro" id="IPR013656">
    <property type="entry name" value="PAS_4"/>
</dbReference>
<dbReference type="Gene3D" id="3.20.20.450">
    <property type="entry name" value="EAL domain"/>
    <property type="match status" value="1"/>
</dbReference>
<reference evidence="4" key="1">
    <citation type="submission" date="2023-07" db="EMBL/GenBank/DDBJ databases">
        <authorList>
            <person name="de Witt J."/>
        </authorList>
    </citation>
    <scope>NUCLEOTIDE SEQUENCE [LARGE SCALE GENOMIC DNA]</scope>
    <source>
        <strain evidence="4">FZJ</strain>
    </source>
</reference>
<protein>
    <submittedName>
        <fullName evidence="3">EAL domain-containing protein</fullName>
    </submittedName>
</protein>
<dbReference type="InterPro" id="IPR035965">
    <property type="entry name" value="PAS-like_dom_sf"/>
</dbReference>
<dbReference type="InterPro" id="IPR035919">
    <property type="entry name" value="EAL_sf"/>
</dbReference>
<keyword evidence="1" id="KW-0808">Transferase</keyword>
<keyword evidence="4" id="KW-1185">Reference proteome</keyword>
<gene>
    <name evidence="3" type="ORF">RED13_002143</name>
</gene>
<feature type="domain" description="EAL" evidence="2">
    <location>
        <begin position="130"/>
        <end position="385"/>
    </location>
</feature>
<dbReference type="InterPro" id="IPR050706">
    <property type="entry name" value="Cyclic-di-GMP_PDE-like"/>
</dbReference>